<gene>
    <name evidence="2" type="ORF">Bpfe_024390</name>
</gene>
<keyword evidence="3" id="KW-1185">Reference proteome</keyword>
<evidence type="ECO:0000313" key="2">
    <source>
        <dbReference type="EMBL" id="KAK0046203.1"/>
    </source>
</evidence>
<evidence type="ECO:0000256" key="1">
    <source>
        <dbReference type="SAM" id="Phobius"/>
    </source>
</evidence>
<organism evidence="2 3">
    <name type="scientific">Biomphalaria pfeifferi</name>
    <name type="common">Bloodfluke planorb</name>
    <name type="synonym">Freshwater snail</name>
    <dbReference type="NCBI Taxonomy" id="112525"/>
    <lineage>
        <taxon>Eukaryota</taxon>
        <taxon>Metazoa</taxon>
        <taxon>Spiralia</taxon>
        <taxon>Lophotrochozoa</taxon>
        <taxon>Mollusca</taxon>
        <taxon>Gastropoda</taxon>
        <taxon>Heterobranchia</taxon>
        <taxon>Euthyneura</taxon>
        <taxon>Panpulmonata</taxon>
        <taxon>Hygrophila</taxon>
        <taxon>Lymnaeoidea</taxon>
        <taxon>Planorbidae</taxon>
        <taxon>Biomphalaria</taxon>
    </lineage>
</organism>
<dbReference type="Proteomes" id="UP001233172">
    <property type="component" value="Unassembled WGS sequence"/>
</dbReference>
<keyword evidence="1" id="KW-0812">Transmembrane</keyword>
<proteinExistence type="predicted"/>
<keyword evidence="1" id="KW-1133">Transmembrane helix</keyword>
<reference evidence="2" key="1">
    <citation type="journal article" date="2023" name="PLoS Negl. Trop. Dis.">
        <title>A genome sequence for Biomphalaria pfeifferi, the major vector snail for the human-infecting parasite Schistosoma mansoni.</title>
        <authorList>
            <person name="Bu L."/>
            <person name="Lu L."/>
            <person name="Laidemitt M.R."/>
            <person name="Zhang S.M."/>
            <person name="Mutuku M."/>
            <person name="Mkoji G."/>
            <person name="Steinauer M."/>
            <person name="Loker E.S."/>
        </authorList>
    </citation>
    <scope>NUCLEOTIDE SEQUENCE</scope>
    <source>
        <strain evidence="2">KasaAsao</strain>
    </source>
</reference>
<protein>
    <submittedName>
        <fullName evidence="2">Uncharacterized protein</fullName>
    </submittedName>
</protein>
<dbReference type="AlphaFoldDB" id="A0AAD8F0I9"/>
<accession>A0AAD8F0I9</accession>
<name>A0AAD8F0I9_BIOPF</name>
<comment type="caution">
    <text evidence="2">The sequence shown here is derived from an EMBL/GenBank/DDBJ whole genome shotgun (WGS) entry which is preliminary data.</text>
</comment>
<feature type="transmembrane region" description="Helical" evidence="1">
    <location>
        <begin position="173"/>
        <end position="197"/>
    </location>
</feature>
<reference evidence="2" key="2">
    <citation type="submission" date="2023-04" db="EMBL/GenBank/DDBJ databases">
        <authorList>
            <person name="Bu L."/>
            <person name="Lu L."/>
            <person name="Laidemitt M.R."/>
            <person name="Zhang S.M."/>
            <person name="Mutuku M."/>
            <person name="Mkoji G."/>
            <person name="Steinauer M."/>
            <person name="Loker E.S."/>
        </authorList>
    </citation>
    <scope>NUCLEOTIDE SEQUENCE</scope>
    <source>
        <strain evidence="2">KasaAsao</strain>
        <tissue evidence="2">Whole Snail</tissue>
    </source>
</reference>
<evidence type="ECO:0000313" key="3">
    <source>
        <dbReference type="Proteomes" id="UP001233172"/>
    </source>
</evidence>
<keyword evidence="1" id="KW-0472">Membrane</keyword>
<dbReference type="EMBL" id="JASAOG010000169">
    <property type="protein sequence ID" value="KAK0046203.1"/>
    <property type="molecule type" value="Genomic_DNA"/>
</dbReference>
<sequence length="406" mass="45711">MEHKHQHVCKASGAYDSYIAANLEYLKAKCSKLTNCIDRLVEGENPLHILSGQGVSLNRTCGLIYKTVNRSNTSLFGQCPETEREEIRSELETHIDLQLRGNKTWGSLKRCLANTASADGMSNLEQICLKARNKTEFCGGFSHTVVEKFLNTEMRDTQCVCQELFKSDELPTAVIAGIGVGCFFAVIAIFLAVFFVCTHKLNRKKTGNRVTYTHGPDAQICVKGLNTTSPVDNTLSVSTRYNPRLMPSEDVTVMTWMKYRPVPPIPGQTSTPDLECPPRYSQCELDAADDPYFEPIPEPTGEALDKEYPRRLSLTNSQSLQYVDPISSLRTEAEPSTPDMSFRPVPAKRSKIIVKKMESQYFEMESEPTLDNTSDSELTINKELELEVDRTIDAEKRTEELKRLRE</sequence>